<comment type="subcellular location">
    <subcellularLocation>
        <location evidence="2">Secreted</location>
    </subcellularLocation>
</comment>
<evidence type="ECO:0000256" key="4">
    <source>
        <dbReference type="ARBA" id="ARBA00012729"/>
    </source>
</evidence>
<dbReference type="EC" id="3.2.1.14" evidence="4"/>
<feature type="domain" description="Chitin-binding type-1" evidence="16">
    <location>
        <begin position="80"/>
        <end position="118"/>
    </location>
</feature>
<dbReference type="Gene3D" id="3.30.60.10">
    <property type="entry name" value="Endochitinase-like"/>
    <property type="match status" value="2"/>
</dbReference>
<dbReference type="OrthoDB" id="73875at2759"/>
<evidence type="ECO:0000259" key="16">
    <source>
        <dbReference type="PROSITE" id="PS50941"/>
    </source>
</evidence>
<keyword evidence="10 13" id="KW-0326">Glycosidase</keyword>
<organism evidence="18 19">
    <name type="scientific">Pseudallescheria apiosperma</name>
    <name type="common">Scedosporium apiospermum</name>
    <dbReference type="NCBI Taxonomy" id="563466"/>
    <lineage>
        <taxon>Eukaryota</taxon>
        <taxon>Fungi</taxon>
        <taxon>Dikarya</taxon>
        <taxon>Ascomycota</taxon>
        <taxon>Pezizomycotina</taxon>
        <taxon>Sordariomycetes</taxon>
        <taxon>Hypocreomycetidae</taxon>
        <taxon>Microascales</taxon>
        <taxon>Microascaceae</taxon>
        <taxon>Scedosporium</taxon>
    </lineage>
</organism>
<feature type="disulfide bond" evidence="12">
    <location>
        <begin position="156"/>
        <end position="160"/>
    </location>
</feature>
<protein>
    <recommendedName>
        <fullName evidence="4">chitinase</fullName>
        <ecNumber evidence="4">3.2.1.14</ecNumber>
    </recommendedName>
</protein>
<comment type="caution">
    <text evidence="18">The sequence shown here is derived from an EMBL/GenBank/DDBJ whole genome shotgun (WGS) entry which is preliminary data.</text>
</comment>
<dbReference type="Proteomes" id="UP000028545">
    <property type="component" value="Unassembled WGS sequence"/>
</dbReference>
<dbReference type="InterPro" id="IPR029070">
    <property type="entry name" value="Chitinase_insertion_sf"/>
</dbReference>
<feature type="disulfide bond" evidence="12">
    <location>
        <begin position="133"/>
        <end position="145"/>
    </location>
</feature>
<feature type="disulfide bond" evidence="12">
    <location>
        <begin position="138"/>
        <end position="152"/>
    </location>
</feature>
<evidence type="ECO:0000259" key="17">
    <source>
        <dbReference type="PROSITE" id="PS51910"/>
    </source>
</evidence>
<evidence type="ECO:0000256" key="8">
    <source>
        <dbReference type="ARBA" id="ARBA00023024"/>
    </source>
</evidence>
<dbReference type="Gene3D" id="3.10.50.10">
    <property type="match status" value="1"/>
</dbReference>
<dbReference type="PROSITE" id="PS00026">
    <property type="entry name" value="CHIT_BIND_I_1"/>
    <property type="match status" value="1"/>
</dbReference>
<dbReference type="EMBL" id="JOWA01000089">
    <property type="protein sequence ID" value="KEZ44096.1"/>
    <property type="molecule type" value="Genomic_DNA"/>
</dbReference>
<comment type="similarity">
    <text evidence="3">Belongs to the glycosyl hydrolase 18 family. Chitinase class V subfamily.</text>
</comment>
<dbReference type="RefSeq" id="XP_016643895.1">
    <property type="nucleotide sequence ID" value="XM_016786552.1"/>
</dbReference>
<keyword evidence="9" id="KW-0119">Carbohydrate metabolism</keyword>
<dbReference type="GO" id="GO:0008843">
    <property type="term" value="F:endochitinase activity"/>
    <property type="evidence" value="ECO:0007669"/>
    <property type="project" value="UniProtKB-EC"/>
</dbReference>
<feature type="chain" id="PRO_5001775504" description="chitinase" evidence="15">
    <location>
        <begin position="33"/>
        <end position="1182"/>
    </location>
</feature>
<dbReference type="InterPro" id="IPR017853">
    <property type="entry name" value="GH"/>
</dbReference>
<evidence type="ECO:0000256" key="11">
    <source>
        <dbReference type="ARBA" id="ARBA00023326"/>
    </source>
</evidence>
<dbReference type="GO" id="GO:0006032">
    <property type="term" value="P:chitin catabolic process"/>
    <property type="evidence" value="ECO:0007669"/>
    <property type="project" value="UniProtKB-KW"/>
</dbReference>
<dbReference type="GeneID" id="27722929"/>
<comment type="catalytic activity">
    <reaction evidence="1">
        <text>Random endo-hydrolysis of N-acetyl-beta-D-glucosaminide (1-&gt;4)-beta-linkages in chitin and chitodextrins.</text>
        <dbReference type="EC" id="3.2.1.14"/>
    </reaction>
</comment>
<dbReference type="PANTHER" id="PTHR11177:SF397">
    <property type="entry name" value="CHITINASE"/>
    <property type="match status" value="1"/>
</dbReference>
<gene>
    <name evidence="18" type="ORF">SAPIO_CDS3857</name>
</gene>
<dbReference type="PANTHER" id="PTHR11177">
    <property type="entry name" value="CHITINASE"/>
    <property type="match status" value="1"/>
</dbReference>
<evidence type="ECO:0000256" key="7">
    <source>
        <dbReference type="ARBA" id="ARBA00022801"/>
    </source>
</evidence>
<keyword evidence="11" id="KW-0624">Polysaccharide degradation</keyword>
<dbReference type="SUPFAM" id="SSF54556">
    <property type="entry name" value="Chitinase insertion domain"/>
    <property type="match status" value="1"/>
</dbReference>
<keyword evidence="12" id="KW-1015">Disulfide bond</keyword>
<dbReference type="Gene3D" id="3.20.20.80">
    <property type="entry name" value="Glycosidases"/>
    <property type="match status" value="1"/>
</dbReference>
<evidence type="ECO:0000256" key="1">
    <source>
        <dbReference type="ARBA" id="ARBA00000822"/>
    </source>
</evidence>
<dbReference type="InterPro" id="IPR018371">
    <property type="entry name" value="Chitin-binding_1_CS"/>
</dbReference>
<evidence type="ECO:0000256" key="6">
    <source>
        <dbReference type="ARBA" id="ARBA00022669"/>
    </source>
</evidence>
<keyword evidence="5" id="KW-0964">Secreted</keyword>
<dbReference type="SMART" id="SM00270">
    <property type="entry name" value="ChtBD1"/>
    <property type="match status" value="2"/>
</dbReference>
<dbReference type="VEuPathDB" id="FungiDB:SAPIO_CDS3857"/>
<feature type="disulfide bond" evidence="12">
    <location>
        <begin position="89"/>
        <end position="101"/>
    </location>
</feature>
<evidence type="ECO:0000256" key="13">
    <source>
        <dbReference type="RuleBase" id="RU000489"/>
    </source>
</evidence>
<proteinExistence type="inferred from homology"/>
<dbReference type="SUPFAM" id="SSF51445">
    <property type="entry name" value="(Trans)glycosidases"/>
    <property type="match status" value="1"/>
</dbReference>
<evidence type="ECO:0000256" key="9">
    <source>
        <dbReference type="ARBA" id="ARBA00023277"/>
    </source>
</evidence>
<name>A0A084G9T4_PSEDA</name>
<feature type="disulfide bond" evidence="12">
    <location>
        <begin position="94"/>
        <end position="108"/>
    </location>
</feature>
<keyword evidence="15" id="KW-0732">Signal</keyword>
<dbReference type="PROSITE" id="PS01095">
    <property type="entry name" value="GH18_1"/>
    <property type="match status" value="1"/>
</dbReference>
<dbReference type="GO" id="GO:0000272">
    <property type="term" value="P:polysaccharide catabolic process"/>
    <property type="evidence" value="ECO:0007669"/>
    <property type="project" value="UniProtKB-KW"/>
</dbReference>
<keyword evidence="19" id="KW-1185">Reference proteome</keyword>
<dbReference type="InterPro" id="IPR001579">
    <property type="entry name" value="Glyco_hydro_18_chit_AS"/>
</dbReference>
<dbReference type="AlphaFoldDB" id="A0A084G9T4"/>
<feature type="signal peptide" evidence="15">
    <location>
        <begin position="1"/>
        <end position="32"/>
    </location>
</feature>
<dbReference type="InterPro" id="IPR036861">
    <property type="entry name" value="Endochitinase-like_sf"/>
</dbReference>
<evidence type="ECO:0000256" key="3">
    <source>
        <dbReference type="ARBA" id="ARBA00008682"/>
    </source>
</evidence>
<evidence type="ECO:0000256" key="15">
    <source>
        <dbReference type="SAM" id="SignalP"/>
    </source>
</evidence>
<reference evidence="18 19" key="1">
    <citation type="journal article" date="2014" name="Genome Announc.">
        <title>Draft genome sequence of the pathogenic fungus Scedosporium apiospermum.</title>
        <authorList>
            <person name="Vandeputte P."/>
            <person name="Ghamrawi S."/>
            <person name="Rechenmann M."/>
            <person name="Iltis A."/>
            <person name="Giraud S."/>
            <person name="Fleury M."/>
            <person name="Thornton C."/>
            <person name="Delhaes L."/>
            <person name="Meyer W."/>
            <person name="Papon N."/>
            <person name="Bouchara J.P."/>
        </authorList>
    </citation>
    <scope>NUCLEOTIDE SEQUENCE [LARGE SCALE GENOMIC DNA]</scope>
    <source>
        <strain evidence="18 19">IHEM 14462</strain>
    </source>
</reference>
<dbReference type="Pfam" id="PF00187">
    <property type="entry name" value="Chitin_bind_1"/>
    <property type="match status" value="1"/>
</dbReference>
<evidence type="ECO:0000313" key="18">
    <source>
        <dbReference type="EMBL" id="KEZ44096.1"/>
    </source>
</evidence>
<dbReference type="CDD" id="cd00035">
    <property type="entry name" value="ChtBD1"/>
    <property type="match status" value="1"/>
</dbReference>
<dbReference type="HOGENOM" id="CLU_001837_3_0_1"/>
<dbReference type="InterPro" id="IPR001223">
    <property type="entry name" value="Glyco_hydro18_cat"/>
</dbReference>
<keyword evidence="8" id="KW-0146">Chitin degradation</keyword>
<feature type="domain" description="GH18" evidence="17">
    <location>
        <begin position="177"/>
        <end position="535"/>
    </location>
</feature>
<dbReference type="InterPro" id="IPR050314">
    <property type="entry name" value="Glycosyl_Hydrlase_18"/>
</dbReference>
<keyword evidence="7 13" id="KW-0378">Hydrolase</keyword>
<keyword evidence="6 12" id="KW-0147">Chitin-binding</keyword>
<feature type="region of interest" description="Disordered" evidence="14">
    <location>
        <begin position="47"/>
        <end position="68"/>
    </location>
</feature>
<dbReference type="SMART" id="SM00636">
    <property type="entry name" value="Glyco_18"/>
    <property type="match status" value="1"/>
</dbReference>
<dbReference type="Pfam" id="PF00704">
    <property type="entry name" value="Glyco_hydro_18"/>
    <property type="match status" value="1"/>
</dbReference>
<dbReference type="PROSITE" id="PS51910">
    <property type="entry name" value="GH18_2"/>
    <property type="match status" value="1"/>
</dbReference>
<dbReference type="OMA" id="LAYYEIM"/>
<sequence length="1182" mass="130579">MASFKERRSTFLSLLSLTFFVLLALYIGGRNGSSPVEVPQLHARSEGLATGGSAPVSPAAGNAPVSSVPHGLVRRQEDDPYTCGPGRPCSNGACCGPSGNCGYSPAYCGDGCQSNCDAKAECGQYAANPGQTCKLNACCSQHGFCGTTEEFCTDGCQSNCILEPQPPGGSPKGAALDKVIGYYEGWSYRSPCNQKSPSDLPLKELTHLNYAFVFIEPETYQLVTMDMEHEDDLWQITVDAKQYNPNLKVYVAVGGWTFSDNGTVTQPLFGEIARTQANRQKFADGVVKFLNKYGFDGLDIDWEYPGAGDRGGHDEDTPNFVLLMKTLRNTFDASPRRLGLTFTIPSSFWYLRWFDMPGLLQYADWTNLMSYDLHGTWDEHNPIGAIAQAHTNLTEIKLATQLLWRVGVKPEQVVLGYGFYGRAFELADPSCKTPGCPFAGGAKKGPCSNEAGILMYYEIQAILKKYPNLDPVFDEEAAVKYVTWDNNQWISYDDADTFALKLDWANEMGFGGSMIWAVDTDDDKYSAMSGLMGYQVSHIDTTEVKALAMNDNNVAETLKLENGDGCQIMKDYDCTQLADMTCPDGQELVAYDRNGCGSEDDTQGVPVCCPTGSTGKKCTWRGTPKDGGIWGDCNGQCHAGETKIGDSRYGGGSSADEKWPLKKCARGRKVLCCEANDWKQVVDGCYWTPCVGSSGQTQCSGNTVQLATKKGSCFNGAEQKYCCPWDTGLYECKWRGSAPDCVGANCKTHEDGKDLFEVQVDAHAGGSSWNLCSWDRKKALCCQVRVAIPEPLTCEIDSCDIDYDLCSQTNKDEWGNDLERRGIATADEDDQGLAIVSRDVDLEKRDGGKRPYKWVTSFGLVVLQNSLTYPSPQGYMRRLREGQIELARAWMVRSQNCGSPGVEARRIDPAQGAPDRTQVEHTIPLVTVSRFGSVAEHGRMWAPRPAGYIDRRGREIGQAHPAGSYTDRPAAGNENFWRNVWNNANGLPPGLPPVTQNSPEQRRPVDRLYEALGSNSNAAHFTLLQDNINGMKGRVEIFNAPMAQDRFDTFLEDATDPSNDSRNVDIMSFMAPLRELVGMFQYLRASDVVTRIDAGAAAVHFQLQLIELHSPDSQGLSALWNEFYPEYFRLVSEFARTWAGDRIRQIREHYEAHPNNEYRDEVLKALKVIEGDIPKWKYPSED</sequence>
<evidence type="ECO:0000313" key="19">
    <source>
        <dbReference type="Proteomes" id="UP000028545"/>
    </source>
</evidence>
<evidence type="ECO:0000256" key="10">
    <source>
        <dbReference type="ARBA" id="ARBA00023295"/>
    </source>
</evidence>
<dbReference type="KEGG" id="sapo:SAPIO_CDS3857"/>
<evidence type="ECO:0000256" key="2">
    <source>
        <dbReference type="ARBA" id="ARBA00004613"/>
    </source>
</evidence>
<dbReference type="InterPro" id="IPR011583">
    <property type="entry name" value="Chitinase_II/V-like_cat"/>
</dbReference>
<dbReference type="InterPro" id="IPR001002">
    <property type="entry name" value="Chitin-bd_1"/>
</dbReference>
<feature type="domain" description="Chitin-binding type-1" evidence="16">
    <location>
        <begin position="119"/>
        <end position="162"/>
    </location>
</feature>
<dbReference type="SUPFAM" id="SSF57016">
    <property type="entry name" value="Plant lectins/antimicrobial peptides"/>
    <property type="match status" value="2"/>
</dbReference>
<accession>A0A084G9T4</accession>
<dbReference type="GO" id="GO:0008061">
    <property type="term" value="F:chitin binding"/>
    <property type="evidence" value="ECO:0007669"/>
    <property type="project" value="UniProtKB-UniRule"/>
</dbReference>
<evidence type="ECO:0000256" key="5">
    <source>
        <dbReference type="ARBA" id="ARBA00022525"/>
    </source>
</evidence>
<dbReference type="PROSITE" id="PS50941">
    <property type="entry name" value="CHIT_BIND_I_2"/>
    <property type="match status" value="2"/>
</dbReference>
<feature type="disulfide bond" evidence="12">
    <location>
        <begin position="112"/>
        <end position="116"/>
    </location>
</feature>
<comment type="caution">
    <text evidence="12">Lacks conserved residue(s) required for the propagation of feature annotation.</text>
</comment>
<dbReference type="GO" id="GO:0005576">
    <property type="term" value="C:extracellular region"/>
    <property type="evidence" value="ECO:0007669"/>
    <property type="project" value="UniProtKB-SubCell"/>
</dbReference>
<evidence type="ECO:0000256" key="12">
    <source>
        <dbReference type="PROSITE-ProRule" id="PRU00261"/>
    </source>
</evidence>
<evidence type="ECO:0000256" key="14">
    <source>
        <dbReference type="SAM" id="MobiDB-lite"/>
    </source>
</evidence>